<evidence type="ECO:0000256" key="6">
    <source>
        <dbReference type="ARBA" id="ARBA00022777"/>
    </source>
</evidence>
<dbReference type="PANTHER" id="PTHR47985:SF44">
    <property type="entry name" value="SERINE_THREONINE-PROTEIN KINASE PBS1"/>
    <property type="match status" value="1"/>
</dbReference>
<dbReference type="AlphaFoldDB" id="A0ABD3EKZ6"/>
<evidence type="ECO:0000256" key="2">
    <source>
        <dbReference type="ARBA" id="ARBA00022475"/>
    </source>
</evidence>
<evidence type="ECO:0000313" key="13">
    <source>
        <dbReference type="EMBL" id="KAL3653785.1"/>
    </source>
</evidence>
<protein>
    <recommendedName>
        <fullName evidence="12">Protein kinase domain-containing protein</fullName>
    </recommendedName>
</protein>
<dbReference type="Gene3D" id="1.10.510.10">
    <property type="entry name" value="Transferase(Phosphotransferase) domain 1"/>
    <property type="match status" value="1"/>
</dbReference>
<keyword evidence="9" id="KW-0449">Lipoprotein</keyword>
<dbReference type="Proteomes" id="UP001632038">
    <property type="component" value="Unassembled WGS sequence"/>
</dbReference>
<evidence type="ECO:0000256" key="8">
    <source>
        <dbReference type="ARBA" id="ARBA00023136"/>
    </source>
</evidence>
<reference evidence="14" key="1">
    <citation type="journal article" date="2024" name="IScience">
        <title>Strigolactones Initiate the Formation of Haustorium-like Structures in Castilleja.</title>
        <authorList>
            <person name="Buerger M."/>
            <person name="Peterson D."/>
            <person name="Chory J."/>
        </authorList>
    </citation>
    <scope>NUCLEOTIDE SEQUENCE [LARGE SCALE GENOMIC DNA]</scope>
</reference>
<keyword evidence="14" id="KW-1185">Reference proteome</keyword>
<dbReference type="Pfam" id="PF00069">
    <property type="entry name" value="Pkinase"/>
    <property type="match status" value="1"/>
</dbReference>
<comment type="subcellular location">
    <subcellularLocation>
        <location evidence="1">Cell membrane</location>
        <topology evidence="1">Lipid-anchor</topology>
    </subcellularLocation>
</comment>
<keyword evidence="3 11" id="KW-0723">Serine/threonine-protein kinase</keyword>
<accession>A0ABD3EKZ6</accession>
<keyword evidence="8" id="KW-0472">Membrane</keyword>
<evidence type="ECO:0000259" key="12">
    <source>
        <dbReference type="PROSITE" id="PS50011"/>
    </source>
</evidence>
<dbReference type="SUPFAM" id="SSF56112">
    <property type="entry name" value="Protein kinase-like (PK-like)"/>
    <property type="match status" value="1"/>
</dbReference>
<dbReference type="PROSITE" id="PS00107">
    <property type="entry name" value="PROTEIN_KINASE_ATP"/>
    <property type="match status" value="1"/>
</dbReference>
<keyword evidence="6" id="KW-0418">Kinase</keyword>
<dbReference type="GO" id="GO:0005886">
    <property type="term" value="C:plasma membrane"/>
    <property type="evidence" value="ECO:0007669"/>
    <property type="project" value="UniProtKB-SubCell"/>
</dbReference>
<dbReference type="InterPro" id="IPR011009">
    <property type="entry name" value="Kinase-like_dom_sf"/>
</dbReference>
<dbReference type="InterPro" id="IPR000719">
    <property type="entry name" value="Prot_kinase_dom"/>
</dbReference>
<dbReference type="SMART" id="SM00220">
    <property type="entry name" value="S_TKc"/>
    <property type="match status" value="1"/>
</dbReference>
<keyword evidence="7 10" id="KW-0067">ATP-binding</keyword>
<gene>
    <name evidence="13" type="ORF">CASFOL_003466</name>
</gene>
<feature type="domain" description="Protein kinase" evidence="12">
    <location>
        <begin position="58"/>
        <end position="331"/>
    </location>
</feature>
<comment type="similarity">
    <text evidence="11">Belongs to the protein kinase superfamily.</text>
</comment>
<evidence type="ECO:0000256" key="4">
    <source>
        <dbReference type="ARBA" id="ARBA00022679"/>
    </source>
</evidence>
<dbReference type="InterPro" id="IPR008271">
    <property type="entry name" value="Ser/Thr_kinase_AS"/>
</dbReference>
<name>A0ABD3EKZ6_9LAMI</name>
<dbReference type="PROSITE" id="PS00108">
    <property type="entry name" value="PROTEIN_KINASE_ST"/>
    <property type="match status" value="1"/>
</dbReference>
<keyword evidence="4" id="KW-0808">Transferase</keyword>
<evidence type="ECO:0000256" key="5">
    <source>
        <dbReference type="ARBA" id="ARBA00022741"/>
    </source>
</evidence>
<organism evidence="13 14">
    <name type="scientific">Castilleja foliolosa</name>
    <dbReference type="NCBI Taxonomy" id="1961234"/>
    <lineage>
        <taxon>Eukaryota</taxon>
        <taxon>Viridiplantae</taxon>
        <taxon>Streptophyta</taxon>
        <taxon>Embryophyta</taxon>
        <taxon>Tracheophyta</taxon>
        <taxon>Spermatophyta</taxon>
        <taxon>Magnoliopsida</taxon>
        <taxon>eudicotyledons</taxon>
        <taxon>Gunneridae</taxon>
        <taxon>Pentapetalae</taxon>
        <taxon>asterids</taxon>
        <taxon>lamiids</taxon>
        <taxon>Lamiales</taxon>
        <taxon>Orobanchaceae</taxon>
        <taxon>Pedicularideae</taxon>
        <taxon>Castillejinae</taxon>
        <taxon>Castilleja</taxon>
    </lineage>
</organism>
<dbReference type="PIRSF" id="PIRSF000654">
    <property type="entry name" value="Integrin-linked_kinase"/>
    <property type="match status" value="1"/>
</dbReference>
<dbReference type="GO" id="GO:0005524">
    <property type="term" value="F:ATP binding"/>
    <property type="evidence" value="ECO:0007669"/>
    <property type="project" value="UniProtKB-UniRule"/>
</dbReference>
<comment type="caution">
    <text evidence="13">The sequence shown here is derived from an EMBL/GenBank/DDBJ whole genome shotgun (WGS) entry which is preliminary data.</text>
</comment>
<keyword evidence="5 10" id="KW-0547">Nucleotide-binding</keyword>
<evidence type="ECO:0000256" key="11">
    <source>
        <dbReference type="RuleBase" id="RU000304"/>
    </source>
</evidence>
<evidence type="ECO:0000256" key="1">
    <source>
        <dbReference type="ARBA" id="ARBA00004193"/>
    </source>
</evidence>
<dbReference type="Gene3D" id="3.30.200.20">
    <property type="entry name" value="Phosphorylase Kinase, domain 1"/>
    <property type="match status" value="1"/>
</dbReference>
<dbReference type="InterPro" id="IPR017441">
    <property type="entry name" value="Protein_kinase_ATP_BS"/>
</dbReference>
<dbReference type="PROSITE" id="PS50011">
    <property type="entry name" value="PROTEIN_KINASE_DOM"/>
    <property type="match status" value="1"/>
</dbReference>
<sequence>MSGGADNQPDPAVTCFQKMSFSSFVGNCKTMLLRNSTPAGNNQLEIPLSRIRRATKNFRSKNHIGEGSSAHVFKGKFGNGKIVAVKRLKRAVDWDTDYKNEVDLLSRLNHDNIIRLIGHCDDEVGAEKVIVYEFMALGSLFDHLHARRTAGTVFGWDTRMRILAGVATGLSYLHYVADPPVIYRDLKPTNILLGDGFHPRISDFRIAISAPSEAPPSRVTSTVVMGTLPYWAPENVIGKDSLKSDVYSFGALMLDMIIGYVPLDTSSGGAVAPWVKKTNTNLVRMADPELNGAFPEDKFRRAKNLALRCMDINPASRPEMKDVVLGMNHLLPGSQAAWPVGFDIDI</sequence>
<dbReference type="EMBL" id="JAVIJP010000005">
    <property type="protein sequence ID" value="KAL3653785.1"/>
    <property type="molecule type" value="Genomic_DNA"/>
</dbReference>
<dbReference type="PANTHER" id="PTHR47985">
    <property type="entry name" value="OS07G0668900 PROTEIN"/>
    <property type="match status" value="1"/>
</dbReference>
<keyword evidence="2" id="KW-1003">Cell membrane</keyword>
<proteinExistence type="inferred from homology"/>
<feature type="binding site" evidence="10">
    <location>
        <position position="86"/>
    </location>
    <ligand>
        <name>ATP</name>
        <dbReference type="ChEBI" id="CHEBI:30616"/>
    </ligand>
</feature>
<evidence type="ECO:0000256" key="7">
    <source>
        <dbReference type="ARBA" id="ARBA00022840"/>
    </source>
</evidence>
<evidence type="ECO:0000256" key="3">
    <source>
        <dbReference type="ARBA" id="ARBA00022527"/>
    </source>
</evidence>
<dbReference type="GO" id="GO:0004674">
    <property type="term" value="F:protein serine/threonine kinase activity"/>
    <property type="evidence" value="ECO:0007669"/>
    <property type="project" value="UniProtKB-KW"/>
</dbReference>
<evidence type="ECO:0000313" key="14">
    <source>
        <dbReference type="Proteomes" id="UP001632038"/>
    </source>
</evidence>
<evidence type="ECO:0000256" key="9">
    <source>
        <dbReference type="ARBA" id="ARBA00023288"/>
    </source>
</evidence>
<evidence type="ECO:0000256" key="10">
    <source>
        <dbReference type="PROSITE-ProRule" id="PRU10141"/>
    </source>
</evidence>